<evidence type="ECO:0000256" key="8">
    <source>
        <dbReference type="ARBA" id="ARBA00023136"/>
    </source>
</evidence>
<accession>A0A7Y2E546</accession>
<evidence type="ECO:0000256" key="4">
    <source>
        <dbReference type="ARBA" id="ARBA00022475"/>
    </source>
</evidence>
<feature type="domain" description="ABC transmembrane type-1" evidence="10">
    <location>
        <begin position="73"/>
        <end position="264"/>
    </location>
</feature>
<evidence type="ECO:0000259" key="10">
    <source>
        <dbReference type="PROSITE" id="PS50928"/>
    </source>
</evidence>
<keyword evidence="4" id="KW-1003">Cell membrane</keyword>
<dbReference type="AlphaFoldDB" id="A0A7Y2E546"/>
<evidence type="ECO:0000256" key="5">
    <source>
        <dbReference type="ARBA" id="ARBA00022597"/>
    </source>
</evidence>
<dbReference type="SUPFAM" id="SSF161098">
    <property type="entry name" value="MetI-like"/>
    <property type="match status" value="1"/>
</dbReference>
<dbReference type="GO" id="GO:0042956">
    <property type="term" value="P:maltodextrin transmembrane transport"/>
    <property type="evidence" value="ECO:0007669"/>
    <property type="project" value="TreeGrafter"/>
</dbReference>
<dbReference type="Gene3D" id="1.10.3720.10">
    <property type="entry name" value="MetI-like"/>
    <property type="match status" value="1"/>
</dbReference>
<dbReference type="Proteomes" id="UP000547674">
    <property type="component" value="Unassembled WGS sequence"/>
</dbReference>
<keyword evidence="6 9" id="KW-0812">Transmembrane</keyword>
<comment type="caution">
    <text evidence="11">The sequence shown here is derived from an EMBL/GenBank/DDBJ whole genome shotgun (WGS) entry which is preliminary data.</text>
</comment>
<comment type="similarity">
    <text evidence="2">Belongs to the binding-protein-dependent transport system permease family. MalFG subfamily.</text>
</comment>
<keyword evidence="7 9" id="KW-1133">Transmembrane helix</keyword>
<evidence type="ECO:0000256" key="7">
    <source>
        <dbReference type="ARBA" id="ARBA00022989"/>
    </source>
</evidence>
<evidence type="ECO:0000256" key="6">
    <source>
        <dbReference type="ARBA" id="ARBA00022692"/>
    </source>
</evidence>
<keyword evidence="5" id="KW-0762">Sugar transport</keyword>
<sequence>MSAKKNSPIQSILLHVLLVIVALAAIYPILLIIGISLRPGNQLYSTSLAIIPENATFEAYRVMLFEKDFLLWLRNSAIVSLTVTVIGVGLAATAGYAFSRFRFPGHRVTLTSFLLTQMFPATMLLLPLYLLLQKLRLLDSLFGLVIAYVTTALPFCVWTMKGYYDTIPRDLEEAAMIDGLSPLGAFVRIVLPLSTPALTITALFSFMAAWSEFIVARVVLQSSELFTLPLGLESLAGTFQTEWANYAAGSVLVCIPVVILFMLLNRFLVSGLTLGGVKG</sequence>
<dbReference type="GO" id="GO:0015423">
    <property type="term" value="F:ABC-type maltose transporter activity"/>
    <property type="evidence" value="ECO:0007669"/>
    <property type="project" value="TreeGrafter"/>
</dbReference>
<comment type="subcellular location">
    <subcellularLocation>
        <location evidence="1 9">Cell membrane</location>
        <topology evidence="1 9">Multi-pass membrane protein</topology>
    </subcellularLocation>
</comment>
<dbReference type="PROSITE" id="PS50928">
    <property type="entry name" value="ABC_TM1"/>
    <property type="match status" value="1"/>
</dbReference>
<dbReference type="InterPro" id="IPR000515">
    <property type="entry name" value="MetI-like"/>
</dbReference>
<protein>
    <submittedName>
        <fullName evidence="11">Sugar ABC transporter permease</fullName>
    </submittedName>
</protein>
<evidence type="ECO:0000256" key="3">
    <source>
        <dbReference type="ARBA" id="ARBA00022448"/>
    </source>
</evidence>
<organism evidence="11 12">
    <name type="scientific">Eiseniibacteriota bacterium</name>
    <dbReference type="NCBI Taxonomy" id="2212470"/>
    <lineage>
        <taxon>Bacteria</taxon>
        <taxon>Candidatus Eiseniibacteriota</taxon>
    </lineage>
</organism>
<keyword evidence="3 9" id="KW-0813">Transport</keyword>
<keyword evidence="8 9" id="KW-0472">Membrane</keyword>
<gene>
    <name evidence="11" type="ORF">HKN21_01215</name>
</gene>
<dbReference type="Pfam" id="PF00528">
    <property type="entry name" value="BPD_transp_1"/>
    <property type="match status" value="1"/>
</dbReference>
<feature type="transmembrane region" description="Helical" evidence="9">
    <location>
        <begin position="110"/>
        <end position="130"/>
    </location>
</feature>
<evidence type="ECO:0000256" key="9">
    <source>
        <dbReference type="RuleBase" id="RU363032"/>
    </source>
</evidence>
<dbReference type="InterPro" id="IPR035906">
    <property type="entry name" value="MetI-like_sf"/>
</dbReference>
<dbReference type="PANTHER" id="PTHR32243">
    <property type="entry name" value="MALTOSE TRANSPORT SYSTEM PERMEASE-RELATED"/>
    <property type="match status" value="1"/>
</dbReference>
<feature type="transmembrane region" description="Helical" evidence="9">
    <location>
        <begin position="77"/>
        <end position="98"/>
    </location>
</feature>
<dbReference type="InterPro" id="IPR050901">
    <property type="entry name" value="BP-dep_ABC_trans_perm"/>
</dbReference>
<dbReference type="GO" id="GO:0005886">
    <property type="term" value="C:plasma membrane"/>
    <property type="evidence" value="ECO:0007669"/>
    <property type="project" value="UniProtKB-SubCell"/>
</dbReference>
<evidence type="ECO:0000256" key="2">
    <source>
        <dbReference type="ARBA" id="ARBA00009047"/>
    </source>
</evidence>
<proteinExistence type="inferred from homology"/>
<feature type="transmembrane region" description="Helical" evidence="9">
    <location>
        <begin position="243"/>
        <end position="264"/>
    </location>
</feature>
<evidence type="ECO:0000313" key="11">
    <source>
        <dbReference type="EMBL" id="NNF05356.1"/>
    </source>
</evidence>
<evidence type="ECO:0000313" key="12">
    <source>
        <dbReference type="Proteomes" id="UP000547674"/>
    </source>
</evidence>
<dbReference type="EMBL" id="JABDJR010000041">
    <property type="protein sequence ID" value="NNF05356.1"/>
    <property type="molecule type" value="Genomic_DNA"/>
</dbReference>
<name>A0A7Y2E546_UNCEI</name>
<feature type="transmembrane region" description="Helical" evidence="9">
    <location>
        <begin position="12"/>
        <end position="37"/>
    </location>
</feature>
<evidence type="ECO:0000256" key="1">
    <source>
        <dbReference type="ARBA" id="ARBA00004651"/>
    </source>
</evidence>
<feature type="transmembrane region" description="Helical" evidence="9">
    <location>
        <begin position="142"/>
        <end position="164"/>
    </location>
</feature>
<dbReference type="PANTHER" id="PTHR32243:SF50">
    <property type="entry name" value="MALTOSE_MALTODEXTRIN TRANSPORT SYSTEM PERMEASE PROTEIN MALG"/>
    <property type="match status" value="1"/>
</dbReference>
<feature type="transmembrane region" description="Helical" evidence="9">
    <location>
        <begin position="185"/>
        <end position="210"/>
    </location>
</feature>
<dbReference type="CDD" id="cd06261">
    <property type="entry name" value="TM_PBP2"/>
    <property type="match status" value="1"/>
</dbReference>
<reference evidence="11 12" key="1">
    <citation type="submission" date="2020-03" db="EMBL/GenBank/DDBJ databases">
        <title>Metabolic flexibility allows generalist bacteria to become dominant in a frequently disturbed ecosystem.</title>
        <authorList>
            <person name="Chen Y.-J."/>
            <person name="Leung P.M."/>
            <person name="Bay S.K."/>
            <person name="Hugenholtz P."/>
            <person name="Kessler A.J."/>
            <person name="Shelley G."/>
            <person name="Waite D.W."/>
            <person name="Cook P.L."/>
            <person name="Greening C."/>
        </authorList>
    </citation>
    <scope>NUCLEOTIDE SEQUENCE [LARGE SCALE GENOMIC DNA]</scope>
    <source>
        <strain evidence="11">SS_bin_28</strain>
    </source>
</reference>